<dbReference type="InterPro" id="IPR050164">
    <property type="entry name" value="Peptidase_C19"/>
</dbReference>
<feature type="domain" description="USP" evidence="2">
    <location>
        <begin position="1"/>
        <end position="91"/>
    </location>
</feature>
<sequence length="91" mass="10563">ENIKQDEFLDLPLAVKQFGASDAFKSVEEALHAFIKPEVLEGSNQYYCEGCKRKQNALKGLRIIKFPYLLSIQLKRFDFDCNTLHRIKLND</sequence>
<dbReference type="Gene3D" id="3.90.70.10">
    <property type="entry name" value="Cysteine proteinases"/>
    <property type="match status" value="1"/>
</dbReference>
<dbReference type="InterPro" id="IPR028889">
    <property type="entry name" value="USP"/>
</dbReference>
<protein>
    <recommendedName>
        <fullName evidence="2">USP domain-containing protein</fullName>
    </recommendedName>
</protein>
<dbReference type="PANTHER" id="PTHR24006">
    <property type="entry name" value="UBIQUITIN CARBOXYL-TERMINAL HYDROLASE"/>
    <property type="match status" value="1"/>
</dbReference>
<dbReference type="SUPFAM" id="SSF54001">
    <property type="entry name" value="Cysteine proteinases"/>
    <property type="match status" value="1"/>
</dbReference>
<comment type="similarity">
    <text evidence="1">Belongs to the peptidase C19 family.</text>
</comment>
<reference evidence="4" key="1">
    <citation type="submission" date="2012-08" db="EMBL/GenBank/DDBJ databases">
        <title>The Genome Sequence of Wuchereria bancrofti.</title>
        <authorList>
            <person name="Nutman T.B."/>
            <person name="Fink D.L."/>
            <person name="Russ C."/>
            <person name="Young S."/>
            <person name="Zeng Q."/>
            <person name="Koehrsen M."/>
            <person name="Alvarado L."/>
            <person name="Berlin A."/>
            <person name="Chapman S.B."/>
            <person name="Chen Z."/>
            <person name="Freedman E."/>
            <person name="Gellesch M."/>
            <person name="Goldberg J."/>
            <person name="Griggs A."/>
            <person name="Gujja S."/>
            <person name="Heilman E.R."/>
            <person name="Heiman D."/>
            <person name="Hepburn T."/>
            <person name="Howarth C."/>
            <person name="Jen D."/>
            <person name="Larson L."/>
            <person name="Lewis B."/>
            <person name="Mehta T."/>
            <person name="Park D."/>
            <person name="Pearson M."/>
            <person name="Roberts A."/>
            <person name="Saif S."/>
            <person name="Shea T."/>
            <person name="Shenoy N."/>
            <person name="Sisk P."/>
            <person name="Stolte C."/>
            <person name="Sykes S."/>
            <person name="Walk T."/>
            <person name="White J."/>
            <person name="Yandava C."/>
            <person name="Haas B."/>
            <person name="Henn M.R."/>
            <person name="Nusbaum C."/>
            <person name="Birren B."/>
        </authorList>
    </citation>
    <scope>NUCLEOTIDE SEQUENCE [LARGE SCALE GENOMIC DNA]</scope>
    <source>
        <strain evidence="4">NA</strain>
    </source>
</reference>
<dbReference type="GO" id="GO:0005829">
    <property type="term" value="C:cytosol"/>
    <property type="evidence" value="ECO:0007669"/>
    <property type="project" value="TreeGrafter"/>
</dbReference>
<dbReference type="AlphaFoldDB" id="J9DN46"/>
<dbReference type="Proteomes" id="UP000004810">
    <property type="component" value="Unassembled WGS sequence"/>
</dbReference>
<feature type="non-terminal residue" evidence="3">
    <location>
        <position position="1"/>
    </location>
</feature>
<dbReference type="GO" id="GO:0016579">
    <property type="term" value="P:protein deubiquitination"/>
    <property type="evidence" value="ECO:0007669"/>
    <property type="project" value="TreeGrafter"/>
</dbReference>
<dbReference type="InterPro" id="IPR038765">
    <property type="entry name" value="Papain-like_cys_pep_sf"/>
</dbReference>
<dbReference type="PANTHER" id="PTHR24006:SF702">
    <property type="entry name" value="UBIQUITIN CARBOXYL-TERMINAL HYDROLASE 47"/>
    <property type="match status" value="1"/>
</dbReference>
<proteinExistence type="inferred from homology"/>
<organism evidence="3 4">
    <name type="scientific">Wuchereria bancrofti</name>
    <dbReference type="NCBI Taxonomy" id="6293"/>
    <lineage>
        <taxon>Eukaryota</taxon>
        <taxon>Metazoa</taxon>
        <taxon>Ecdysozoa</taxon>
        <taxon>Nematoda</taxon>
        <taxon>Chromadorea</taxon>
        <taxon>Rhabditida</taxon>
        <taxon>Spirurina</taxon>
        <taxon>Spiruromorpha</taxon>
        <taxon>Filarioidea</taxon>
        <taxon>Onchocercidae</taxon>
        <taxon>Wuchereria</taxon>
    </lineage>
</organism>
<dbReference type="GO" id="GO:0004843">
    <property type="term" value="F:cysteine-type deubiquitinase activity"/>
    <property type="evidence" value="ECO:0007669"/>
    <property type="project" value="TreeGrafter"/>
</dbReference>
<evidence type="ECO:0000313" key="3">
    <source>
        <dbReference type="EMBL" id="EJW70916.1"/>
    </source>
</evidence>
<name>J9DN46_WUCBA</name>
<evidence type="ECO:0000256" key="1">
    <source>
        <dbReference type="ARBA" id="ARBA00009085"/>
    </source>
</evidence>
<gene>
    <name evidence="3" type="ORF">WUBG_18176</name>
</gene>
<feature type="non-terminal residue" evidence="3">
    <location>
        <position position="91"/>
    </location>
</feature>
<dbReference type="EMBL" id="ADBV01020147">
    <property type="protein sequence ID" value="EJW70916.1"/>
    <property type="molecule type" value="Genomic_DNA"/>
</dbReference>
<dbReference type="PROSITE" id="PS50235">
    <property type="entry name" value="USP_3"/>
    <property type="match status" value="1"/>
</dbReference>
<accession>J9DN46</accession>
<dbReference type="GO" id="GO:0005634">
    <property type="term" value="C:nucleus"/>
    <property type="evidence" value="ECO:0007669"/>
    <property type="project" value="TreeGrafter"/>
</dbReference>
<evidence type="ECO:0000313" key="4">
    <source>
        <dbReference type="Proteomes" id="UP000004810"/>
    </source>
</evidence>
<evidence type="ECO:0000259" key="2">
    <source>
        <dbReference type="PROSITE" id="PS50235"/>
    </source>
</evidence>
<comment type="caution">
    <text evidence="3">The sequence shown here is derived from an EMBL/GenBank/DDBJ whole genome shotgun (WGS) entry which is preliminary data.</text>
</comment>